<dbReference type="CDD" id="cd03801">
    <property type="entry name" value="GT4_PimA-like"/>
    <property type="match status" value="1"/>
</dbReference>
<reference evidence="3 4" key="1">
    <citation type="submission" date="2022-10" db="EMBL/GenBank/DDBJ databases">
        <title>Identification of biosynthetic pathway for the production of the potent trypsin inhibitor radiosumin.</title>
        <authorList>
            <person name="Fewer D.P."/>
            <person name="Delbaje E."/>
            <person name="Ouyang X."/>
            <person name="Agostino P.D."/>
            <person name="Wahlsten M."/>
            <person name="Jokela J."/>
            <person name="Permi P."/>
            <person name="Haapaniemi E."/>
            <person name="Koistinen H."/>
        </authorList>
    </citation>
    <scope>NUCLEOTIDE SEQUENCE [LARGE SCALE GENOMIC DNA]</scope>
    <source>
        <strain evidence="3 4">NIES-515</strain>
    </source>
</reference>
<evidence type="ECO:0000313" key="3">
    <source>
        <dbReference type="EMBL" id="MCV3215233.1"/>
    </source>
</evidence>
<dbReference type="PANTHER" id="PTHR45947:SF13">
    <property type="entry name" value="TRANSFERASE"/>
    <property type="match status" value="1"/>
</dbReference>
<dbReference type="PANTHER" id="PTHR45947">
    <property type="entry name" value="SULFOQUINOVOSYL TRANSFERASE SQD2"/>
    <property type="match status" value="1"/>
</dbReference>
<name>A0ABT3B1I9_9CYAN</name>
<dbReference type="SUPFAM" id="SSF53756">
    <property type="entry name" value="UDP-Glycosyltransferase/glycogen phosphorylase"/>
    <property type="match status" value="1"/>
</dbReference>
<gene>
    <name evidence="3" type="ORF">OGM63_17225</name>
</gene>
<evidence type="ECO:0000259" key="1">
    <source>
        <dbReference type="Pfam" id="PF00534"/>
    </source>
</evidence>
<sequence>MPNFFKLKTITEMNILIIHNRYQFAGGEDAVVQAEAELLKSYGHDVSVLEVDNDSIIGVWGKAKAAFSAIYSFSSRNLVSNAIAQHNIEVVHIHNFFPLLSPSIYDACRDAVVPVVQTLHNYRLGCPKAMLFREGRVCEDCIGKALPLPGVIHGCYRGSRVESAVVASMLAVHRFRQTWQERVDGYIALTQFQKDKLVQAGLPSEKIYIKPNFVFTPDTIAKTSYDGDYALFVGRLSEEKGVATLIDAYKQGSLSIPLKIVGDGPLNDVLQQQVQTLGLENMITFLGQQNKSVVLNLMRNAQFLVFPSIWYEGFPLTIAEAFACGLPVIAAKLGSMAEIVENGVTGLHFEAGNSVDLAAKIRWTTTHAEAMIAMRKYAHSMYQTRYTPEANYHLLIEIYQQVINKNMSKLASISFSKSSLQSIHSN</sequence>
<dbReference type="InterPro" id="IPR028098">
    <property type="entry name" value="Glyco_trans_4-like_N"/>
</dbReference>
<dbReference type="Pfam" id="PF13439">
    <property type="entry name" value="Glyco_transf_4"/>
    <property type="match status" value="1"/>
</dbReference>
<evidence type="ECO:0000313" key="4">
    <source>
        <dbReference type="Proteomes" id="UP001526143"/>
    </source>
</evidence>
<dbReference type="Proteomes" id="UP001526143">
    <property type="component" value="Unassembled WGS sequence"/>
</dbReference>
<comment type="caution">
    <text evidence="3">The sequence shown here is derived from an EMBL/GenBank/DDBJ whole genome shotgun (WGS) entry which is preliminary data.</text>
</comment>
<evidence type="ECO:0000259" key="2">
    <source>
        <dbReference type="Pfam" id="PF13439"/>
    </source>
</evidence>
<dbReference type="InterPro" id="IPR050194">
    <property type="entry name" value="Glycosyltransferase_grp1"/>
</dbReference>
<dbReference type="EMBL" id="JAOWRF010000250">
    <property type="protein sequence ID" value="MCV3215233.1"/>
    <property type="molecule type" value="Genomic_DNA"/>
</dbReference>
<feature type="domain" description="Glycosyl transferase family 1" evidence="1">
    <location>
        <begin position="228"/>
        <end position="379"/>
    </location>
</feature>
<dbReference type="Pfam" id="PF00534">
    <property type="entry name" value="Glycos_transf_1"/>
    <property type="match status" value="1"/>
</dbReference>
<proteinExistence type="predicted"/>
<protein>
    <submittedName>
        <fullName evidence="3">Glycosyltransferase family 4 protein</fullName>
    </submittedName>
</protein>
<organism evidence="3 4">
    <name type="scientific">Plectonema radiosum NIES-515</name>
    <dbReference type="NCBI Taxonomy" id="2986073"/>
    <lineage>
        <taxon>Bacteria</taxon>
        <taxon>Bacillati</taxon>
        <taxon>Cyanobacteriota</taxon>
        <taxon>Cyanophyceae</taxon>
        <taxon>Oscillatoriophycideae</taxon>
        <taxon>Oscillatoriales</taxon>
        <taxon>Microcoleaceae</taxon>
        <taxon>Plectonema</taxon>
    </lineage>
</organism>
<feature type="domain" description="Glycosyltransferase subfamily 4-like N-terminal" evidence="2">
    <location>
        <begin position="30"/>
        <end position="214"/>
    </location>
</feature>
<dbReference type="Gene3D" id="3.40.50.2000">
    <property type="entry name" value="Glycogen Phosphorylase B"/>
    <property type="match status" value="2"/>
</dbReference>
<accession>A0ABT3B1I9</accession>
<dbReference type="RefSeq" id="WP_263746831.1">
    <property type="nucleotide sequence ID" value="NZ_JAOWRF010000250.1"/>
</dbReference>
<keyword evidence="4" id="KW-1185">Reference proteome</keyword>
<dbReference type="InterPro" id="IPR001296">
    <property type="entry name" value="Glyco_trans_1"/>
</dbReference>